<feature type="compositionally biased region" description="Pro residues" evidence="1">
    <location>
        <begin position="651"/>
        <end position="660"/>
    </location>
</feature>
<feature type="compositionally biased region" description="Basic and acidic residues" evidence="1">
    <location>
        <begin position="1"/>
        <end position="11"/>
    </location>
</feature>
<dbReference type="Proteomes" id="UP000023152">
    <property type="component" value="Unassembled WGS sequence"/>
</dbReference>
<evidence type="ECO:0000313" key="2">
    <source>
        <dbReference type="EMBL" id="ETO09447.1"/>
    </source>
</evidence>
<feature type="compositionally biased region" description="Polar residues" evidence="1">
    <location>
        <begin position="336"/>
        <end position="347"/>
    </location>
</feature>
<accession>X6M7M5</accession>
<evidence type="ECO:0000256" key="1">
    <source>
        <dbReference type="SAM" id="MobiDB-lite"/>
    </source>
</evidence>
<name>X6M7M5_RETFI</name>
<proteinExistence type="predicted"/>
<sequence>MKGQIEKKDDPTNALPGGKSDPTTKRLLTPVITSRDGPPSLTASPHVERVSSIAPLGDSRYRDPPSTGKSLSTRASLPPLAASGSNMNLMSFGAPGLGRQFTLDRSRGVEKEREARAGVGQMRLFGASAAITLPTQARSYEPEEVQAQTQLEQAEKAFVDEMQCDVYMSLNPDVRGLVVIVPQHKHHIRHGIWSRSLAMEDPMSGSMLPLIQRCAALNIGVVILDPNSCFGIHRGTIGNSNRGTVPGTYRFPDCNSWTGEVTIPYINKENVFTEEHIRFVWNHYLPEKTDFFRELVKVASDKPNTPASNSERGTPSREDANGDDNDDYGRKDANDSGENGNDPNANASNEMMARKRQLPVVFVGHLGGCKDILSLFRDRWNDNEFWEDLAGVVLMDYLPVDKDKELMPRVANMNEMLLPGFSRPALENYLLNATMDKWFIETNYENEEVNAMIRVQNSTNNNALNGDKNSKSKGGKQQQQQQQLPPAGSANGKSGSSGATEEVKRSKDKCLVYCVLNDACEQRKTPYQYQSEIVEYINRRIETWRQKRGAEDIASKKLDIDKYIGIDIANIGFVSKSRQWTTLPTEEEMQSIDPERSQEYKNETKVEKPQRPKPEHGFRKKKKKKAAKKKAASLFDAAMGKDKDIGGITLPPSPNQPPPLDSLLHKRMSLRGTTPGMLPPGFRTSPRQSRITGAPGVMSTRQSRLPPPSVRPSRPLGPALIASPALSPRLLPFSSQNKHTPNSSKAFSPRT</sequence>
<feature type="compositionally biased region" description="Polar residues" evidence="1">
    <location>
        <begin position="733"/>
        <end position="751"/>
    </location>
</feature>
<feature type="compositionally biased region" description="Low complexity" evidence="1">
    <location>
        <begin position="475"/>
        <end position="499"/>
    </location>
</feature>
<comment type="caution">
    <text evidence="2">The sequence shown here is derived from an EMBL/GenBank/DDBJ whole genome shotgun (WGS) entry which is preliminary data.</text>
</comment>
<feature type="region of interest" description="Disordered" evidence="1">
    <location>
        <begin position="301"/>
        <end position="347"/>
    </location>
</feature>
<protein>
    <submittedName>
        <fullName evidence="2">Uncharacterized protein</fullName>
    </submittedName>
</protein>
<reference evidence="2 3" key="1">
    <citation type="journal article" date="2013" name="Curr. Biol.">
        <title>The Genome of the Foraminiferan Reticulomyxa filosa.</title>
        <authorList>
            <person name="Glockner G."/>
            <person name="Hulsmann N."/>
            <person name="Schleicher M."/>
            <person name="Noegel A.A."/>
            <person name="Eichinger L."/>
            <person name="Gallinger C."/>
            <person name="Pawlowski J."/>
            <person name="Sierra R."/>
            <person name="Euteneuer U."/>
            <person name="Pillet L."/>
            <person name="Moustafa A."/>
            <person name="Platzer M."/>
            <person name="Groth M."/>
            <person name="Szafranski K."/>
            <person name="Schliwa M."/>
        </authorList>
    </citation>
    <scope>NUCLEOTIDE SEQUENCE [LARGE SCALE GENOMIC DNA]</scope>
</reference>
<feature type="region of interest" description="Disordered" evidence="1">
    <location>
        <begin position="1"/>
        <end position="79"/>
    </location>
</feature>
<feature type="compositionally biased region" description="Basic and acidic residues" evidence="1">
    <location>
        <begin position="593"/>
        <end position="617"/>
    </location>
</feature>
<organism evidence="2 3">
    <name type="scientific">Reticulomyxa filosa</name>
    <dbReference type="NCBI Taxonomy" id="46433"/>
    <lineage>
        <taxon>Eukaryota</taxon>
        <taxon>Sar</taxon>
        <taxon>Rhizaria</taxon>
        <taxon>Retaria</taxon>
        <taxon>Foraminifera</taxon>
        <taxon>Monothalamids</taxon>
        <taxon>Reticulomyxidae</taxon>
        <taxon>Reticulomyxa</taxon>
    </lineage>
</organism>
<dbReference type="EMBL" id="ASPP01024061">
    <property type="protein sequence ID" value="ETO09447.1"/>
    <property type="molecule type" value="Genomic_DNA"/>
</dbReference>
<gene>
    <name evidence="2" type="ORF">RFI_27931</name>
</gene>
<dbReference type="AlphaFoldDB" id="X6M7M5"/>
<feature type="compositionally biased region" description="Polar residues" evidence="1">
    <location>
        <begin position="302"/>
        <end position="313"/>
    </location>
</feature>
<evidence type="ECO:0000313" key="3">
    <source>
        <dbReference type="Proteomes" id="UP000023152"/>
    </source>
</evidence>
<feature type="region of interest" description="Disordered" evidence="1">
    <location>
        <begin position="583"/>
        <end position="751"/>
    </location>
</feature>
<keyword evidence="3" id="KW-1185">Reference proteome</keyword>
<feature type="region of interest" description="Disordered" evidence="1">
    <location>
        <begin position="459"/>
        <end position="501"/>
    </location>
</feature>
<feature type="compositionally biased region" description="Basic residues" evidence="1">
    <location>
        <begin position="618"/>
        <end position="631"/>
    </location>
</feature>